<feature type="transmembrane region" description="Helical" evidence="5">
    <location>
        <begin position="133"/>
        <end position="155"/>
    </location>
</feature>
<dbReference type="PATRIC" id="fig|479117.4.peg.149"/>
<feature type="transmembrane region" description="Helical" evidence="5">
    <location>
        <begin position="67"/>
        <end position="88"/>
    </location>
</feature>
<feature type="transmembrane region" description="Helical" evidence="5">
    <location>
        <begin position="243"/>
        <end position="266"/>
    </location>
</feature>
<feature type="transmembrane region" description="Helical" evidence="5">
    <location>
        <begin position="350"/>
        <end position="380"/>
    </location>
</feature>
<dbReference type="RefSeq" id="WP_062019465.1">
    <property type="nucleotide sequence ID" value="NZ_LQQC01000002.1"/>
</dbReference>
<dbReference type="Gene3D" id="1.20.1250.20">
    <property type="entry name" value="MFS general substrate transporter like domains"/>
    <property type="match status" value="1"/>
</dbReference>
<evidence type="ECO:0000313" key="8">
    <source>
        <dbReference type="Proteomes" id="UP000243589"/>
    </source>
</evidence>
<proteinExistence type="predicted"/>
<dbReference type="InterPro" id="IPR020846">
    <property type="entry name" value="MFS_dom"/>
</dbReference>
<keyword evidence="2 5" id="KW-0812">Transmembrane</keyword>
<evidence type="ECO:0000256" key="3">
    <source>
        <dbReference type="ARBA" id="ARBA00022989"/>
    </source>
</evidence>
<feature type="transmembrane region" description="Helical" evidence="5">
    <location>
        <begin position="167"/>
        <end position="185"/>
    </location>
</feature>
<dbReference type="PANTHER" id="PTHR23526">
    <property type="entry name" value="INTEGRAL MEMBRANE TRANSPORT PROTEIN-RELATED"/>
    <property type="match status" value="1"/>
</dbReference>
<evidence type="ECO:0000256" key="5">
    <source>
        <dbReference type="SAM" id="Phobius"/>
    </source>
</evidence>
<feature type="transmembrane region" description="Helical" evidence="5">
    <location>
        <begin position="94"/>
        <end position="121"/>
    </location>
</feature>
<feature type="transmembrane region" description="Helical" evidence="5">
    <location>
        <begin position="304"/>
        <end position="329"/>
    </location>
</feature>
<dbReference type="AlphaFoldDB" id="A0A150HC88"/>
<organism evidence="7 8">
    <name type="scientific">Brevibacterium ravenspurgense</name>
    <dbReference type="NCBI Taxonomy" id="479117"/>
    <lineage>
        <taxon>Bacteria</taxon>
        <taxon>Bacillati</taxon>
        <taxon>Actinomycetota</taxon>
        <taxon>Actinomycetes</taxon>
        <taxon>Micrococcales</taxon>
        <taxon>Brevibacteriaceae</taxon>
        <taxon>Brevibacterium</taxon>
    </lineage>
</organism>
<dbReference type="SUPFAM" id="SSF103473">
    <property type="entry name" value="MFS general substrate transporter"/>
    <property type="match status" value="1"/>
</dbReference>
<feature type="domain" description="Major facilitator superfamily (MFS) profile" evidence="6">
    <location>
        <begin position="1"/>
        <end position="391"/>
    </location>
</feature>
<dbReference type="EMBL" id="LQQC01000002">
    <property type="protein sequence ID" value="KXZ59681.1"/>
    <property type="molecule type" value="Genomic_DNA"/>
</dbReference>
<feature type="transmembrane region" description="Helical" evidence="5">
    <location>
        <begin position="38"/>
        <end position="60"/>
    </location>
</feature>
<dbReference type="GO" id="GO:0022857">
    <property type="term" value="F:transmembrane transporter activity"/>
    <property type="evidence" value="ECO:0007669"/>
    <property type="project" value="InterPro"/>
</dbReference>
<evidence type="ECO:0000259" key="6">
    <source>
        <dbReference type="PROSITE" id="PS50850"/>
    </source>
</evidence>
<keyword evidence="4 5" id="KW-0472">Membrane</keyword>
<comment type="subcellular location">
    <subcellularLocation>
        <location evidence="1">Cell membrane</location>
        <topology evidence="1">Multi-pass membrane protein</topology>
    </subcellularLocation>
</comment>
<gene>
    <name evidence="7" type="ORF">Bravens_00153</name>
</gene>
<dbReference type="InterPro" id="IPR011701">
    <property type="entry name" value="MFS"/>
</dbReference>
<dbReference type="PANTHER" id="PTHR23526:SF4">
    <property type="entry name" value="INTEGRAL MEMBRANE TRANSPORT PROTEIN"/>
    <property type="match status" value="1"/>
</dbReference>
<protein>
    <submittedName>
        <fullName evidence="7">Major Facilitator Superfamily protein</fullName>
    </submittedName>
</protein>
<sequence length="397" mass="40893">MRPGWFFGLVLHTVLLHGTFNAAKVMVSYKTLAEGGDAFAVGMMVTAYSLVPLFAALTVGRLVDRGLYVPILWVGTAACTAALAGAALSSGIPALVLFSMLLGLGQLLMTVSSQAFIPASFAPQELNSRFGTLTLGVSIGQTLGMPLAGAVAAWASDGTGPNAEAGLWAMCALAALAFPCVLVVIRRPAAKRVGRAQAKAAAVSPRALLGTPGMKPAIFASMATLAAIDLMSAYLPVIGEKHGLSVVVVTALITVRTVATIVSRAFMGALTARFDPMLLLWLSSLAAGVTVFAIPLWVRVPFLAVIMVVSGFAFGLTQPLTMTWVSMLATPGNRAAVMSIRLAGNRLSQVVMPIAASAVASVAGVGSIFFLSGGVLMLAAGLTLRAPRPKTAEVPDR</sequence>
<evidence type="ECO:0000256" key="4">
    <source>
        <dbReference type="ARBA" id="ARBA00023136"/>
    </source>
</evidence>
<feature type="transmembrane region" description="Helical" evidence="5">
    <location>
        <begin position="278"/>
        <end position="298"/>
    </location>
</feature>
<dbReference type="InterPro" id="IPR052528">
    <property type="entry name" value="Sugar_transport-like"/>
</dbReference>
<dbReference type="PROSITE" id="PS50850">
    <property type="entry name" value="MFS"/>
    <property type="match status" value="1"/>
</dbReference>
<dbReference type="GO" id="GO:0005886">
    <property type="term" value="C:plasma membrane"/>
    <property type="evidence" value="ECO:0007669"/>
    <property type="project" value="UniProtKB-SubCell"/>
</dbReference>
<keyword evidence="3 5" id="KW-1133">Transmembrane helix</keyword>
<keyword evidence="8" id="KW-1185">Reference proteome</keyword>
<dbReference type="Pfam" id="PF07690">
    <property type="entry name" value="MFS_1"/>
    <property type="match status" value="1"/>
</dbReference>
<evidence type="ECO:0000313" key="7">
    <source>
        <dbReference type="EMBL" id="KXZ59681.1"/>
    </source>
</evidence>
<dbReference type="InterPro" id="IPR036259">
    <property type="entry name" value="MFS_trans_sf"/>
</dbReference>
<feature type="transmembrane region" description="Helical" evidence="5">
    <location>
        <begin position="216"/>
        <end position="237"/>
    </location>
</feature>
<dbReference type="Proteomes" id="UP000243589">
    <property type="component" value="Unassembled WGS sequence"/>
</dbReference>
<name>A0A150HC88_9MICO</name>
<accession>A0A150HC88</accession>
<evidence type="ECO:0000256" key="1">
    <source>
        <dbReference type="ARBA" id="ARBA00004651"/>
    </source>
</evidence>
<reference evidence="7 8" key="1">
    <citation type="submission" date="2016-01" db="EMBL/GenBank/DDBJ databases">
        <title>Use of Whole Genome Sequencing to ascertain that Brevibacterium massiliense (Roux, Raoult 2009) is a later heterotypic synonym of Brevibacterium ravenspurgense (Mages 2008).</title>
        <authorList>
            <person name="Bernier A.-M."/>
            <person name="Burdz T."/>
            <person name="Huynh C."/>
            <person name="Pachecho A.L."/>
            <person name="Wiebe D."/>
            <person name="Bonner C."/>
            <person name="Bernard K."/>
        </authorList>
    </citation>
    <scope>NUCLEOTIDE SEQUENCE [LARGE SCALE GENOMIC DNA]</scope>
    <source>
        <strain evidence="7 8">CCUG56047</strain>
    </source>
</reference>
<comment type="caution">
    <text evidence="7">The sequence shown here is derived from an EMBL/GenBank/DDBJ whole genome shotgun (WGS) entry which is preliminary data.</text>
</comment>
<evidence type="ECO:0000256" key="2">
    <source>
        <dbReference type="ARBA" id="ARBA00022692"/>
    </source>
</evidence>